<comment type="caution">
    <text evidence="2">The sequence shown here is derived from an EMBL/GenBank/DDBJ whole genome shotgun (WGS) entry which is preliminary data.</text>
</comment>
<proteinExistence type="predicted"/>
<organism evidence="2 3">
    <name type="scientific">Harenicola maris</name>
    <dbReference type="NCBI Taxonomy" id="2841044"/>
    <lineage>
        <taxon>Bacteria</taxon>
        <taxon>Pseudomonadati</taxon>
        <taxon>Pseudomonadota</taxon>
        <taxon>Alphaproteobacteria</taxon>
        <taxon>Rhodobacterales</taxon>
        <taxon>Paracoccaceae</taxon>
        <taxon>Harenicola</taxon>
    </lineage>
</organism>
<reference evidence="2 3" key="1">
    <citation type="journal article" date="2021" name="Arch. Microbiol.">
        <title>Harenicola maris gen. nov., sp. nov. isolated from the Sea of Japan shallow sediments.</title>
        <authorList>
            <person name="Romanenko L.A."/>
            <person name="Kurilenko V.V."/>
            <person name="Chernysheva N.Y."/>
            <person name="Tekutyeva L.A."/>
            <person name="Velansky P.V."/>
            <person name="Svetashev V.I."/>
            <person name="Isaeva M.P."/>
        </authorList>
    </citation>
    <scope>NUCLEOTIDE SEQUENCE [LARGE SCALE GENOMIC DNA]</scope>
    <source>
        <strain evidence="2 3">KMM 3653</strain>
    </source>
</reference>
<dbReference type="Pfam" id="PF00685">
    <property type="entry name" value="Sulfotransfer_1"/>
    <property type="match status" value="1"/>
</dbReference>
<dbReference type="InterPro" id="IPR027417">
    <property type="entry name" value="P-loop_NTPase"/>
</dbReference>
<gene>
    <name evidence="2" type="ORF">IV417_07360</name>
</gene>
<accession>A0AAP2CPE5</accession>
<evidence type="ECO:0000313" key="2">
    <source>
        <dbReference type="EMBL" id="MBT0957196.1"/>
    </source>
</evidence>
<protein>
    <submittedName>
        <fullName evidence="2">Sulfotransferase domain-containing protein</fullName>
    </submittedName>
</protein>
<dbReference type="SUPFAM" id="SSF52540">
    <property type="entry name" value="P-loop containing nucleoside triphosphate hydrolases"/>
    <property type="match status" value="1"/>
</dbReference>
<dbReference type="InterPro" id="IPR000863">
    <property type="entry name" value="Sulfotransferase_dom"/>
</dbReference>
<dbReference type="EMBL" id="JADQAZ010000001">
    <property type="protein sequence ID" value="MBT0957196.1"/>
    <property type="molecule type" value="Genomic_DNA"/>
</dbReference>
<keyword evidence="3" id="KW-1185">Reference proteome</keyword>
<dbReference type="AlphaFoldDB" id="A0AAP2CPE5"/>
<dbReference type="Gene3D" id="3.40.50.300">
    <property type="entry name" value="P-loop containing nucleotide triphosphate hydrolases"/>
    <property type="match status" value="1"/>
</dbReference>
<name>A0AAP2CPE5_9RHOB</name>
<dbReference type="Proteomes" id="UP001315686">
    <property type="component" value="Unassembled WGS sequence"/>
</dbReference>
<dbReference type="GO" id="GO:0008146">
    <property type="term" value="F:sulfotransferase activity"/>
    <property type="evidence" value="ECO:0007669"/>
    <property type="project" value="InterPro"/>
</dbReference>
<feature type="domain" description="Sulfotransferase" evidence="1">
    <location>
        <begin position="11"/>
        <end position="245"/>
    </location>
</feature>
<evidence type="ECO:0000259" key="1">
    <source>
        <dbReference type="Pfam" id="PF00685"/>
    </source>
</evidence>
<dbReference type="RefSeq" id="WP_327793372.1">
    <property type="nucleotide sequence ID" value="NZ_JADQAZ010000001.1"/>
</dbReference>
<sequence>MTTARFICIGTHHKTGTIWMRKVWRAISNDQEIPFMQVYRPKRLADLPESGPQICVNWSSSFPRRLMNMPEARFIHIIRDPRDVLLSGMRYHRVAPLANEKFLRIPNPEWGGMTYQKYINALETDHERLIFEMENKHHETLEQMLKWPYGHEGAADIKYEDLIEDTDCAMFRGILEGFAIEGLDIDRAVQSYWDLSLFGGLKKDDDRSDRVNLHVNSGAKAQWVRKMPREIAEIYAERYADALKTLGYAEDSSWVETCRPAAEIEAAAA</sequence>
<evidence type="ECO:0000313" key="3">
    <source>
        <dbReference type="Proteomes" id="UP001315686"/>
    </source>
</evidence>